<dbReference type="OrthoDB" id="9793805at2"/>
<dbReference type="AlphaFoldDB" id="A0A1H4DLE1"/>
<dbReference type="STRING" id="1122198.SAMN02745729_106152"/>
<dbReference type="InterPro" id="IPR005262">
    <property type="entry name" value="MJ1255-like"/>
</dbReference>
<dbReference type="SUPFAM" id="SSF53756">
    <property type="entry name" value="UDP-Glycosyltransferase/glycogen phosphorylase"/>
    <property type="match status" value="1"/>
</dbReference>
<accession>A0A1H4DLE1</accession>
<dbReference type="EMBL" id="FNRJ01000006">
    <property type="protein sequence ID" value="SEA73366.1"/>
    <property type="molecule type" value="Genomic_DNA"/>
</dbReference>
<gene>
    <name evidence="1" type="ORF">SAMN02745729_106152</name>
</gene>
<name>A0A1H4DLE1_9GAMM</name>
<proteinExistence type="predicted"/>
<dbReference type="RefSeq" id="WP_091826178.1">
    <property type="nucleotide sequence ID" value="NZ_FNRJ01000006.1"/>
</dbReference>
<protein>
    <recommendedName>
        <fullName evidence="3">Glycosyltransferase</fullName>
    </recommendedName>
</protein>
<evidence type="ECO:0000313" key="2">
    <source>
        <dbReference type="Proteomes" id="UP000242469"/>
    </source>
</evidence>
<evidence type="ECO:0008006" key="3">
    <source>
        <dbReference type="Google" id="ProtNLM"/>
    </source>
</evidence>
<reference evidence="2" key="1">
    <citation type="submission" date="2016-10" db="EMBL/GenBank/DDBJ databases">
        <authorList>
            <person name="Varghese N."/>
            <person name="Submissions S."/>
        </authorList>
    </citation>
    <scope>NUCLEOTIDE SEQUENCE [LARGE SCALE GENOMIC DNA]</scope>
    <source>
        <strain evidence="2">DSM 11526</strain>
    </source>
</reference>
<organism evidence="1 2">
    <name type="scientific">Marinobacterium iners DSM 11526</name>
    <dbReference type="NCBI Taxonomy" id="1122198"/>
    <lineage>
        <taxon>Bacteria</taxon>
        <taxon>Pseudomonadati</taxon>
        <taxon>Pseudomonadota</taxon>
        <taxon>Gammaproteobacteria</taxon>
        <taxon>Oceanospirillales</taxon>
        <taxon>Oceanospirillaceae</taxon>
        <taxon>Marinobacterium</taxon>
    </lineage>
</organism>
<sequence length="356" mass="40044">MRILYGVQATGNGHITRARVLLPALQAAGVEVDVLLSGRAPERLFNMECFGRFETRRGFTFVTSAGRVGWLKTLRQSRPVQFWRDYRQLDLSRYDLVLSDFEPVTAWAARHQGVPSLGIAHQYAFHHPIPGTGFKPWLKPSLKLFAPVDEAVGVHWYHFDAPILPPLVAPPPYPLTEEPDKILVYLPFESMDEVIYWLSAFPKYRFRVYCNIATPEQRGPLELQPFSRDGFQRDLCSCAGVISNAGFGLCSEAIQAGKKLLVKPLHSQVEQRSNAAVLKQMGLANTMSELALEPVEAWLAQSSPSPSPWPDVATALAQWIASGRQQSLDALGRELWQQEYVRQFSPSHARLRQPLL</sequence>
<keyword evidence="2" id="KW-1185">Reference proteome</keyword>
<dbReference type="Proteomes" id="UP000242469">
    <property type="component" value="Unassembled WGS sequence"/>
</dbReference>
<dbReference type="Pfam" id="PF13528">
    <property type="entry name" value="Glyco_trans_1_3"/>
    <property type="match status" value="2"/>
</dbReference>
<evidence type="ECO:0000313" key="1">
    <source>
        <dbReference type="EMBL" id="SEA73366.1"/>
    </source>
</evidence>
<dbReference type="NCBIfam" id="TIGR00661">
    <property type="entry name" value="MJ1255"/>
    <property type="match status" value="1"/>
</dbReference>
<dbReference type="Gene3D" id="3.40.50.2000">
    <property type="entry name" value="Glycogen Phosphorylase B"/>
    <property type="match status" value="1"/>
</dbReference>